<dbReference type="EMBL" id="FMUN01000001">
    <property type="protein sequence ID" value="SCX76730.1"/>
    <property type="molecule type" value="Genomic_DNA"/>
</dbReference>
<dbReference type="Proteomes" id="UP000183104">
    <property type="component" value="Unassembled WGS sequence"/>
</dbReference>
<organism evidence="2 3">
    <name type="scientific">Thiohalorhabdus denitrificans</name>
    <dbReference type="NCBI Taxonomy" id="381306"/>
    <lineage>
        <taxon>Bacteria</taxon>
        <taxon>Pseudomonadati</taxon>
        <taxon>Pseudomonadota</taxon>
        <taxon>Gammaproteobacteria</taxon>
        <taxon>Thiohalorhabdales</taxon>
        <taxon>Thiohalorhabdaceae</taxon>
        <taxon>Thiohalorhabdus</taxon>
    </lineage>
</organism>
<gene>
    <name evidence="2" type="ORF">SAMN05661077_0325</name>
</gene>
<sequence>MKSTPSGCTPVLNRTLLRAGPLLALAAVVLAGCGPNRGPEYGAEPVEREALAIPPDLAAEPLAAQDPFPNLPDASQFRPGPRAAEADGEWAAKLDGNTLSAPVPGGWALGAFRAALVLQGAGIDEERRGMLRTEWLGEEALSALGVPVVEDGPVRFTVKARGLAGGGTRLLVQGAVRSGSDADSASEESVQGLLEAVRPAFGKRR</sequence>
<keyword evidence="3" id="KW-1185">Reference proteome</keyword>
<accession>A0A1G5AFQ9</accession>
<dbReference type="PROSITE" id="PS51257">
    <property type="entry name" value="PROKAR_LIPOPROTEIN"/>
    <property type="match status" value="1"/>
</dbReference>
<keyword evidence="1" id="KW-0732">Signal</keyword>
<name>A0A1G5AFQ9_9GAMM</name>
<evidence type="ECO:0000256" key="1">
    <source>
        <dbReference type="SAM" id="SignalP"/>
    </source>
</evidence>
<protein>
    <submittedName>
        <fullName evidence="2">Uncharacterized protein</fullName>
    </submittedName>
</protein>
<proteinExistence type="predicted"/>
<evidence type="ECO:0000313" key="3">
    <source>
        <dbReference type="Proteomes" id="UP000183104"/>
    </source>
</evidence>
<evidence type="ECO:0000313" key="2">
    <source>
        <dbReference type="EMBL" id="SCX76730.1"/>
    </source>
</evidence>
<reference evidence="3" key="1">
    <citation type="submission" date="2016-10" db="EMBL/GenBank/DDBJ databases">
        <authorList>
            <person name="Varghese N."/>
        </authorList>
    </citation>
    <scope>NUCLEOTIDE SEQUENCE [LARGE SCALE GENOMIC DNA]</scope>
    <source>
        <strain evidence="3">HL 19</strain>
    </source>
</reference>
<dbReference type="STRING" id="381306.AN478_12655"/>
<feature type="signal peptide" evidence="1">
    <location>
        <begin position="1"/>
        <end position="26"/>
    </location>
</feature>
<dbReference type="AlphaFoldDB" id="A0A1G5AFQ9"/>
<feature type="chain" id="PRO_5010157910" evidence="1">
    <location>
        <begin position="27"/>
        <end position="205"/>
    </location>
</feature>